<accession>A0A8J4EBD7</accession>
<evidence type="ECO:0000313" key="2">
    <source>
        <dbReference type="Proteomes" id="UP000635606"/>
    </source>
</evidence>
<evidence type="ECO:0000313" key="1">
    <source>
        <dbReference type="EMBL" id="GIJ68484.1"/>
    </source>
</evidence>
<dbReference type="Gene3D" id="3.40.50.150">
    <property type="entry name" value="Vaccinia Virus protein VP39"/>
    <property type="match status" value="1"/>
</dbReference>
<name>A0A8J4EBD7_9ACTN</name>
<comment type="caution">
    <text evidence="1">The sequence shown here is derived from an EMBL/GenBank/DDBJ whole genome shotgun (WGS) entry which is preliminary data.</text>
</comment>
<dbReference type="AlphaFoldDB" id="A0A8J4EBD7"/>
<dbReference type="Proteomes" id="UP000635606">
    <property type="component" value="Unassembled WGS sequence"/>
</dbReference>
<dbReference type="SUPFAM" id="SSF53335">
    <property type="entry name" value="S-adenosyl-L-methionine-dependent methyltransferases"/>
    <property type="match status" value="1"/>
</dbReference>
<gene>
    <name evidence="1" type="ORF">Voc01_034010</name>
</gene>
<protein>
    <recommendedName>
        <fullName evidence="3">SAM-dependent methyltransferase</fullName>
    </recommendedName>
</protein>
<sequence>MPVPSPAGPEPALNSSTPHNARVWNYWLGGKDNFECDRAVGDRIREVFPDIVTIARESRRFHVRAVRYLAEDAGIRQFLDVGTGLPTADNTHEVAQAVAPSSRVVYVDNDPLVLVYARALLTSSPEGATNYVEADVNDPAEILRQAARTLDLTEPVALMMLGILGNVVDYDRARAVVREFMAALPSGSFLVVNDGANVIDPDGRNAATRTSIEIGTPYISRSPEEIAGYFEGLDLVEPGVVSSPRWRPRLADGAQPPAEVDVFCGVARKP</sequence>
<proteinExistence type="predicted"/>
<dbReference type="InterPro" id="IPR006764">
    <property type="entry name" value="SAM_dep_MeTrfase_SAV2177_type"/>
</dbReference>
<dbReference type="Pfam" id="PF04672">
    <property type="entry name" value="Methyltransf_19"/>
    <property type="match status" value="1"/>
</dbReference>
<dbReference type="EMBL" id="BOPH01000043">
    <property type="protein sequence ID" value="GIJ68484.1"/>
    <property type="molecule type" value="Genomic_DNA"/>
</dbReference>
<dbReference type="PIRSF" id="PIRSF017393">
    <property type="entry name" value="MTase_SAV2177"/>
    <property type="match status" value="1"/>
</dbReference>
<dbReference type="InterPro" id="IPR029063">
    <property type="entry name" value="SAM-dependent_MTases_sf"/>
</dbReference>
<keyword evidence="2" id="KW-1185">Reference proteome</keyword>
<dbReference type="RefSeq" id="WP_203928435.1">
    <property type="nucleotide sequence ID" value="NZ_BOPH01000043.1"/>
</dbReference>
<reference evidence="1" key="1">
    <citation type="submission" date="2021-01" db="EMBL/GenBank/DDBJ databases">
        <title>Whole genome shotgun sequence of Virgisporangium ochraceum NBRC 16418.</title>
        <authorList>
            <person name="Komaki H."/>
            <person name="Tamura T."/>
        </authorList>
    </citation>
    <scope>NUCLEOTIDE SEQUENCE</scope>
    <source>
        <strain evidence="1">NBRC 16418</strain>
    </source>
</reference>
<evidence type="ECO:0008006" key="3">
    <source>
        <dbReference type="Google" id="ProtNLM"/>
    </source>
</evidence>
<organism evidence="1 2">
    <name type="scientific">Virgisporangium ochraceum</name>
    <dbReference type="NCBI Taxonomy" id="65505"/>
    <lineage>
        <taxon>Bacteria</taxon>
        <taxon>Bacillati</taxon>
        <taxon>Actinomycetota</taxon>
        <taxon>Actinomycetes</taxon>
        <taxon>Micromonosporales</taxon>
        <taxon>Micromonosporaceae</taxon>
        <taxon>Virgisporangium</taxon>
    </lineage>
</organism>